<evidence type="ECO:0000313" key="2">
    <source>
        <dbReference type="Proteomes" id="UP000632125"/>
    </source>
</evidence>
<dbReference type="EMBL" id="JACXIY010000043">
    <property type="protein sequence ID" value="MBD2872186.1"/>
    <property type="molecule type" value="Genomic_DNA"/>
</dbReference>
<dbReference type="AlphaFoldDB" id="A0A927CUP2"/>
<gene>
    <name evidence="1" type="ORF">IDH41_26745</name>
</gene>
<proteinExistence type="predicted"/>
<comment type="caution">
    <text evidence="1">The sequence shown here is derived from an EMBL/GenBank/DDBJ whole genome shotgun (WGS) entry which is preliminary data.</text>
</comment>
<dbReference type="RefSeq" id="WP_190866666.1">
    <property type="nucleotide sequence ID" value="NZ_JACXIY010000043.1"/>
</dbReference>
<protein>
    <submittedName>
        <fullName evidence="1">Uncharacterized protein</fullName>
    </submittedName>
</protein>
<reference evidence="1" key="1">
    <citation type="submission" date="2020-09" db="EMBL/GenBank/DDBJ databases">
        <title>A novel bacterium of genus Paenibacillus, isolated from South China Sea.</title>
        <authorList>
            <person name="Huang H."/>
            <person name="Mo K."/>
            <person name="Hu Y."/>
        </authorList>
    </citation>
    <scope>NUCLEOTIDE SEQUENCE</scope>
    <source>
        <strain evidence="1">IB182493</strain>
    </source>
</reference>
<sequence>MSLAFCPYEKMPLSEVARTLGWIVIEPCLAEPRGMKSPSSSHKQQKTYRMHAVGSSCLAMAFPHRTDKLLGERFEVGV</sequence>
<accession>A0A927CUP2</accession>
<organism evidence="1 2">
    <name type="scientific">Paenibacillus arenilitoris</name>
    <dbReference type="NCBI Taxonomy" id="2772299"/>
    <lineage>
        <taxon>Bacteria</taxon>
        <taxon>Bacillati</taxon>
        <taxon>Bacillota</taxon>
        <taxon>Bacilli</taxon>
        <taxon>Bacillales</taxon>
        <taxon>Paenibacillaceae</taxon>
        <taxon>Paenibacillus</taxon>
    </lineage>
</organism>
<keyword evidence="2" id="KW-1185">Reference proteome</keyword>
<dbReference type="Proteomes" id="UP000632125">
    <property type="component" value="Unassembled WGS sequence"/>
</dbReference>
<name>A0A927CUP2_9BACL</name>
<evidence type="ECO:0000313" key="1">
    <source>
        <dbReference type="EMBL" id="MBD2872186.1"/>
    </source>
</evidence>